<feature type="domain" description="ABC transmembrane type-1" evidence="10">
    <location>
        <begin position="190"/>
        <end position="468"/>
    </location>
</feature>
<dbReference type="PANTHER" id="PTHR43394:SF1">
    <property type="entry name" value="ATP-BINDING CASSETTE SUB-FAMILY B MEMBER 10, MITOCHONDRIAL"/>
    <property type="match status" value="1"/>
</dbReference>
<feature type="transmembrane region" description="Helical" evidence="8">
    <location>
        <begin position="301"/>
        <end position="319"/>
    </location>
</feature>
<accession>A0A086JWV9</accession>
<dbReference type="Gene3D" id="1.20.1560.10">
    <property type="entry name" value="ABC transporter type 1, transmembrane domain"/>
    <property type="match status" value="1"/>
</dbReference>
<dbReference type="CDD" id="cd18572">
    <property type="entry name" value="ABC_6TM_TAP"/>
    <property type="match status" value="1"/>
</dbReference>
<evidence type="ECO:0000259" key="10">
    <source>
        <dbReference type="PROSITE" id="PS50929"/>
    </source>
</evidence>
<keyword evidence="4" id="KW-0067">ATP-binding</keyword>
<evidence type="ECO:0000256" key="2">
    <source>
        <dbReference type="ARBA" id="ARBA00022692"/>
    </source>
</evidence>
<keyword evidence="2 8" id="KW-0812">Transmembrane</keyword>
<dbReference type="GO" id="GO:0015421">
    <property type="term" value="F:ABC-type oligopeptide transporter activity"/>
    <property type="evidence" value="ECO:0007669"/>
    <property type="project" value="TreeGrafter"/>
</dbReference>
<dbReference type="Gene3D" id="3.40.50.300">
    <property type="entry name" value="P-loop containing nucleotide triphosphate hydrolases"/>
    <property type="match status" value="1"/>
</dbReference>
<evidence type="ECO:0000256" key="7">
    <source>
        <dbReference type="SAM" id="MobiDB-lite"/>
    </source>
</evidence>
<feature type="transmembrane region" description="Helical" evidence="8">
    <location>
        <begin position="325"/>
        <end position="343"/>
    </location>
</feature>
<dbReference type="Pfam" id="PF00005">
    <property type="entry name" value="ABC_tran"/>
    <property type="match status" value="1"/>
</dbReference>
<comment type="subcellular location">
    <subcellularLocation>
        <location evidence="1">Membrane</location>
        <topology evidence="1">Multi-pass membrane protein</topology>
    </subcellularLocation>
</comment>
<reference evidence="11 12" key="1">
    <citation type="submission" date="2014-02" db="EMBL/GenBank/DDBJ databases">
        <authorList>
            <person name="Sibley D."/>
            <person name="Venepally P."/>
            <person name="Karamycheva S."/>
            <person name="Hadjithomas M."/>
            <person name="Khan A."/>
            <person name="Brunk B."/>
            <person name="Roos D."/>
            <person name="Caler E."/>
            <person name="Lorenzi H."/>
        </authorList>
    </citation>
    <scope>NUCLEOTIDE SEQUENCE [LARGE SCALE GENOMIC DNA]</scope>
    <source>
        <strain evidence="11 12">GAB2-2007-GAL-DOM2</strain>
    </source>
</reference>
<dbReference type="InterPro" id="IPR039421">
    <property type="entry name" value="Type_1_exporter"/>
</dbReference>
<dbReference type="EMBL" id="AHZU02001075">
    <property type="protein sequence ID" value="KFG36627.1"/>
    <property type="molecule type" value="Genomic_DNA"/>
</dbReference>
<sequence length="797" mass="87930">MGPVPGLALSASPVDGVPGSTVGSKGAGDSPRYEGNAVSHEDGTCEDGVCIRDSLSSTHGQSSCFRLTEIRVRGYQQQHLPALCLPHSPSRCSISWTSWPPSSEDSVDSGGDCGTGVGWFCEWEDDTWESHTTAQRAMLFPGDPSFQTPAGYTYPQLPDPDTLPTPTLWHQIRLAKKLWYFTGPDRHLMATAALCMVLAAAAHVCIPHFVGTVVDTESQMEVKHAIICLVLAAAIHVLLNGLRAGLLHLALVKSKLRLQQRLFSRLLMADMNFFQQHAPGGLSARLCVDCSKVCDIFLMNLNVFLRSLMQIAGILVFMAGMSKELVLVVCFSLPVFFWGVHQVGMRTQRLSTLAQTCLADSNKVVHDVLSNILSTKVHTGELRELQRFGERSKRYFCIEKQKALLNSCNQLLITAVPQFCTVVLLIVGERLVKQNRVPVGTLVTCMLYQQQLASAFSSVGNVYSTFMEAFGAAQYVISLIGIKPESGYYLPRLMPYSRALKEQMEPMLAATQPDTEVSPMETKVNDQKPMGEWRACYVHTDVDYFEVQGEILFCNVVFRYPGRPAIPVLNGVNIHVLPKEFVGVAGASGSGKTTLLRLIDGLVHADQGAVFLDGRDVRYLDPMWLRRQVGVLWQDPDIMSGTVQDNLYYGVGNPAPLPCYSNEVCMRAKKLRFTETFPAGYDTEVGEKGNKLSCGQRVRLALARILNRQPRILLVDDPLKQMGAAGGDTTLQDVLQALRGQVTILVTVRSLETAKACDRIYVLERGVVVQEGHHESLMQEESGAYRSLILTEKMLHM</sequence>
<evidence type="ECO:0000256" key="6">
    <source>
        <dbReference type="ARBA" id="ARBA00023136"/>
    </source>
</evidence>
<feature type="transmembrane region" description="Helical" evidence="8">
    <location>
        <begin position="222"/>
        <end position="251"/>
    </location>
</feature>
<dbReference type="SUPFAM" id="SSF52540">
    <property type="entry name" value="P-loop containing nucleoside triphosphate hydrolases"/>
    <property type="match status" value="1"/>
</dbReference>
<organism evidence="11 12">
    <name type="scientific">Toxoplasma gondii GAB2-2007-GAL-DOM2</name>
    <dbReference type="NCBI Taxonomy" id="1130820"/>
    <lineage>
        <taxon>Eukaryota</taxon>
        <taxon>Sar</taxon>
        <taxon>Alveolata</taxon>
        <taxon>Apicomplexa</taxon>
        <taxon>Conoidasida</taxon>
        <taxon>Coccidia</taxon>
        <taxon>Eucoccidiorida</taxon>
        <taxon>Eimeriorina</taxon>
        <taxon>Sarcocystidae</taxon>
        <taxon>Toxoplasma</taxon>
    </lineage>
</organism>
<dbReference type="PROSITE" id="PS50893">
    <property type="entry name" value="ABC_TRANSPORTER_2"/>
    <property type="match status" value="1"/>
</dbReference>
<keyword evidence="3" id="KW-0547">Nucleotide-binding</keyword>
<evidence type="ECO:0000256" key="1">
    <source>
        <dbReference type="ARBA" id="ARBA00004141"/>
    </source>
</evidence>
<keyword evidence="6 8" id="KW-0472">Membrane</keyword>
<dbReference type="PROSITE" id="PS50929">
    <property type="entry name" value="ABC_TM1F"/>
    <property type="match status" value="1"/>
</dbReference>
<evidence type="ECO:0000256" key="3">
    <source>
        <dbReference type="ARBA" id="ARBA00022741"/>
    </source>
</evidence>
<evidence type="ECO:0000256" key="4">
    <source>
        <dbReference type="ARBA" id="ARBA00022840"/>
    </source>
</evidence>
<dbReference type="InterPro" id="IPR003439">
    <property type="entry name" value="ABC_transporter-like_ATP-bd"/>
</dbReference>
<evidence type="ECO:0000313" key="11">
    <source>
        <dbReference type="EMBL" id="KFG36627.1"/>
    </source>
</evidence>
<gene>
    <name evidence="11" type="ORF">TGDOM2_316320</name>
</gene>
<dbReference type="VEuPathDB" id="ToxoDB:TGDOM2_316320"/>
<dbReference type="InterPro" id="IPR036640">
    <property type="entry name" value="ABC1_TM_sf"/>
</dbReference>
<comment type="caution">
    <text evidence="11">The sequence shown here is derived from an EMBL/GenBank/DDBJ whole genome shotgun (WGS) entry which is preliminary data.</text>
</comment>
<dbReference type="GO" id="GO:0016020">
    <property type="term" value="C:membrane"/>
    <property type="evidence" value="ECO:0007669"/>
    <property type="project" value="UniProtKB-SubCell"/>
</dbReference>
<evidence type="ECO:0000256" key="8">
    <source>
        <dbReference type="SAM" id="Phobius"/>
    </source>
</evidence>
<keyword evidence="11" id="KW-0378">Hydrolase</keyword>
<dbReference type="InterPro" id="IPR003593">
    <property type="entry name" value="AAA+_ATPase"/>
</dbReference>
<evidence type="ECO:0000256" key="5">
    <source>
        <dbReference type="ARBA" id="ARBA00022989"/>
    </source>
</evidence>
<dbReference type="EC" id="3.6.3.44" evidence="11"/>
<feature type="transmembrane region" description="Helical" evidence="8">
    <location>
        <begin position="188"/>
        <end position="210"/>
    </location>
</feature>
<dbReference type="PANTHER" id="PTHR43394">
    <property type="entry name" value="ATP-DEPENDENT PERMEASE MDL1, MITOCHONDRIAL"/>
    <property type="match status" value="1"/>
</dbReference>
<dbReference type="SUPFAM" id="SSF90123">
    <property type="entry name" value="ABC transporter transmembrane region"/>
    <property type="match status" value="1"/>
</dbReference>
<keyword evidence="5 8" id="KW-1133">Transmembrane helix</keyword>
<dbReference type="SMART" id="SM00382">
    <property type="entry name" value="AAA"/>
    <property type="match status" value="1"/>
</dbReference>
<dbReference type="InterPro" id="IPR027417">
    <property type="entry name" value="P-loop_NTPase"/>
</dbReference>
<dbReference type="AlphaFoldDB" id="A0A086JWV9"/>
<proteinExistence type="predicted"/>
<evidence type="ECO:0000259" key="9">
    <source>
        <dbReference type="PROSITE" id="PS50893"/>
    </source>
</evidence>
<evidence type="ECO:0000313" key="12">
    <source>
        <dbReference type="Proteomes" id="UP000028837"/>
    </source>
</evidence>
<feature type="region of interest" description="Disordered" evidence="7">
    <location>
        <begin position="1"/>
        <end position="40"/>
    </location>
</feature>
<protein>
    <submittedName>
        <fullName evidence="11">ABC transporter transmembrane region domain-containing protein</fullName>
        <ecNumber evidence="11">3.6.3.44</ecNumber>
    </submittedName>
</protein>
<name>A0A086JWV9_TOXGO</name>
<dbReference type="GO" id="GO:0005524">
    <property type="term" value="F:ATP binding"/>
    <property type="evidence" value="ECO:0007669"/>
    <property type="project" value="UniProtKB-KW"/>
</dbReference>
<feature type="domain" description="ABC transporter" evidence="9">
    <location>
        <begin position="551"/>
        <end position="790"/>
    </location>
</feature>
<dbReference type="GO" id="GO:0016887">
    <property type="term" value="F:ATP hydrolysis activity"/>
    <property type="evidence" value="ECO:0007669"/>
    <property type="project" value="InterPro"/>
</dbReference>
<dbReference type="OrthoDB" id="6500128at2759"/>
<dbReference type="Proteomes" id="UP000028837">
    <property type="component" value="Unassembled WGS sequence"/>
</dbReference>
<dbReference type="InterPro" id="IPR011527">
    <property type="entry name" value="ABC1_TM_dom"/>
</dbReference>
<dbReference type="Pfam" id="PF00664">
    <property type="entry name" value="ABC_membrane"/>
    <property type="match status" value="1"/>
</dbReference>